<name>A0A7C8MHM5_9PLEO</name>
<dbReference type="OrthoDB" id="3937708at2759"/>
<feature type="region of interest" description="Disordered" evidence="1">
    <location>
        <begin position="277"/>
        <end position="298"/>
    </location>
</feature>
<reference evidence="3 4" key="1">
    <citation type="submission" date="2020-01" db="EMBL/GenBank/DDBJ databases">
        <authorList>
            <consortium name="DOE Joint Genome Institute"/>
            <person name="Haridas S."/>
            <person name="Albert R."/>
            <person name="Binder M."/>
            <person name="Bloem J."/>
            <person name="Labutti K."/>
            <person name="Salamov A."/>
            <person name="Andreopoulos B."/>
            <person name="Baker S.E."/>
            <person name="Barry K."/>
            <person name="Bills G."/>
            <person name="Bluhm B.H."/>
            <person name="Cannon C."/>
            <person name="Castanera R."/>
            <person name="Culley D.E."/>
            <person name="Daum C."/>
            <person name="Ezra D."/>
            <person name="Gonzalez J.B."/>
            <person name="Henrissat B."/>
            <person name="Kuo A."/>
            <person name="Liang C."/>
            <person name="Lipzen A."/>
            <person name="Lutzoni F."/>
            <person name="Magnuson J."/>
            <person name="Mondo S."/>
            <person name="Nolan M."/>
            <person name="Ohm R."/>
            <person name="Pangilinan J."/>
            <person name="Park H.-J.H."/>
            <person name="Ramirez L."/>
            <person name="Alfaro M."/>
            <person name="Sun H."/>
            <person name="Tritt A."/>
            <person name="Yoshinaga Y."/>
            <person name="Zwiers L.-H.L."/>
            <person name="Turgeon B.G."/>
            <person name="Goodwin S.B."/>
            <person name="Spatafora J.W."/>
            <person name="Crous P.W."/>
            <person name="Grigoriev I.V."/>
        </authorList>
    </citation>
    <scope>NUCLEOTIDE SEQUENCE [LARGE SCALE GENOMIC DNA]</scope>
    <source>
        <strain evidence="3 4">CBS 611.86</strain>
    </source>
</reference>
<sequence>MLSRHLLSLPAIAALFALAAADPNSVCYSYGVDFVDEGHYFINTLSNEQFTCVSTFRGCNDDLADVLLVDPSGDESLCSQIGTVPENDPKLSTCPILKNQMTSGEYIILILGNNDDGNPFAWQRDLSIDAGPQATSTVTATVTFNVTTTPVITATSTSTFTITSTVGPTATFTIPSSTAALTKTVTPAPVTTTSTKLFTRTKFTIKPELTTLTKTVTATCTTAGPGRPDKPCTYSPTLIHPAALETPTGALKFHRYMQRDRAVDVEYARARIAAAKLRRDQKAQSPAAPLDERAPDAPTITVTAATPASATSTYTAPPLTTTESALATTTTTSRLPPVTVYSGVYTKTVTLPTPTKTQLTFGYTTTTSTITIRATFTRTTTVTPSASLTACRNIGGHIGPGRI</sequence>
<keyword evidence="2" id="KW-0732">Signal</keyword>
<feature type="signal peptide" evidence="2">
    <location>
        <begin position="1"/>
        <end position="21"/>
    </location>
</feature>
<dbReference type="AlphaFoldDB" id="A0A7C8MHM5"/>
<organism evidence="3 4">
    <name type="scientific">Massariosphaeria phaeospora</name>
    <dbReference type="NCBI Taxonomy" id="100035"/>
    <lineage>
        <taxon>Eukaryota</taxon>
        <taxon>Fungi</taxon>
        <taxon>Dikarya</taxon>
        <taxon>Ascomycota</taxon>
        <taxon>Pezizomycotina</taxon>
        <taxon>Dothideomycetes</taxon>
        <taxon>Pleosporomycetidae</taxon>
        <taxon>Pleosporales</taxon>
        <taxon>Pleosporales incertae sedis</taxon>
        <taxon>Massariosphaeria</taxon>
    </lineage>
</organism>
<evidence type="ECO:0000313" key="4">
    <source>
        <dbReference type="Proteomes" id="UP000481861"/>
    </source>
</evidence>
<dbReference type="EMBL" id="JAADJZ010000015">
    <property type="protein sequence ID" value="KAF2869684.1"/>
    <property type="molecule type" value="Genomic_DNA"/>
</dbReference>
<dbReference type="Proteomes" id="UP000481861">
    <property type="component" value="Unassembled WGS sequence"/>
</dbReference>
<feature type="chain" id="PRO_5028866068" evidence="2">
    <location>
        <begin position="22"/>
        <end position="403"/>
    </location>
</feature>
<accession>A0A7C8MHM5</accession>
<proteinExistence type="predicted"/>
<gene>
    <name evidence="3" type="ORF">BDV95DRAFT_83776</name>
</gene>
<comment type="caution">
    <text evidence="3">The sequence shown here is derived from an EMBL/GenBank/DDBJ whole genome shotgun (WGS) entry which is preliminary data.</text>
</comment>
<keyword evidence="4" id="KW-1185">Reference proteome</keyword>
<evidence type="ECO:0000313" key="3">
    <source>
        <dbReference type="EMBL" id="KAF2869684.1"/>
    </source>
</evidence>
<evidence type="ECO:0000256" key="2">
    <source>
        <dbReference type="SAM" id="SignalP"/>
    </source>
</evidence>
<protein>
    <submittedName>
        <fullName evidence="3">Uncharacterized protein</fullName>
    </submittedName>
</protein>
<evidence type="ECO:0000256" key="1">
    <source>
        <dbReference type="SAM" id="MobiDB-lite"/>
    </source>
</evidence>